<dbReference type="EC" id="1.-.-.-" evidence="21"/>
<evidence type="ECO:0000313" key="27">
    <source>
        <dbReference type="Proteomes" id="UP000198287"/>
    </source>
</evidence>
<evidence type="ECO:0000256" key="15">
    <source>
        <dbReference type="ARBA" id="ARBA00022989"/>
    </source>
</evidence>
<feature type="region of interest" description="Disordered" evidence="22">
    <location>
        <begin position="1"/>
        <end position="48"/>
    </location>
</feature>
<keyword evidence="8 23" id="KW-0812">Transmembrane</keyword>
<feature type="transmembrane region" description="Helical" evidence="23">
    <location>
        <begin position="53"/>
        <end position="76"/>
    </location>
</feature>
<dbReference type="SUPFAM" id="SSF51905">
    <property type="entry name" value="FAD/NAD(P)-binding domain"/>
    <property type="match status" value="1"/>
</dbReference>
<dbReference type="GO" id="GO:0050661">
    <property type="term" value="F:NADP binding"/>
    <property type="evidence" value="ECO:0007669"/>
    <property type="project" value="InterPro"/>
</dbReference>
<comment type="similarity">
    <text evidence="5">Belongs to the peptidase M28 family.</text>
</comment>
<keyword evidence="20" id="KW-0325">Glycoprotein</keyword>
<keyword evidence="9" id="KW-0479">Metal-binding</keyword>
<evidence type="ECO:0000256" key="13">
    <source>
        <dbReference type="ARBA" id="ARBA00022833"/>
    </source>
</evidence>
<dbReference type="PANTHER" id="PTHR43098:SF3">
    <property type="entry name" value="L-ORNITHINE N(5)-MONOOXYGENASE-RELATED"/>
    <property type="match status" value="1"/>
</dbReference>
<evidence type="ECO:0000256" key="12">
    <source>
        <dbReference type="ARBA" id="ARBA00022827"/>
    </source>
</evidence>
<sequence length="1971" mass="224795">MGARQRHRGESFQSSQGKSNDNNVTLTLDDTDEDKQSTSHNDHRKKKKSVDKIPASFTLISVTVLITLTLLFVRYMDLRLPEALMESDIPSKPESFIEERARRDLHQLTKVGVRVSGSIATDLITVQQFEEILAKIQENVSSGWSIEKSVQRPTGSFWIEDDDGQTSSYSKIANVIAKLEPSDPAFRTNNGILLNCHFDTKPGCPGATDNMISCVVMLEVLRVLSSKPLLVNQIRNPIIFLFNGAEEFGLQGAHGFIRGKEEDPTDERWGHPWAQNLSVFINLEGAGGGGREILFQAAGGTKKQTGWLLQAYKQSPHPYGSVIGEEAFTSGLVPSDTDFRVFRDYKSLPGLDIAYIKNGWVYHTKWDVLSEIPSGSVQHMGDNSLEMAKYLSTLDFNGLEDSAEQVVFFDVLGVFLITYSKTVGIVINVLISLGTIGVIIFVGGWTLKSFLTYATYLGSTLLAWGVGAGVAALVAVMLNGSGYPKPFYSYPSLALILFGLPAVIGETLTYAICLKGSPKDTWLAGKLSVAVLLLGVTFFTRGAYVFLPPLIFGVIPWVSLRYLMRGWPKTIMIFYILLGELIPLILSSYLIFTLTDVFVPILGRAGTPGLISLFVNYDKKVLTILLLISVLLLNPMIVFGFLGKIPYQEKTPMRITINDVQRIWYSDNGTISKSENGYWFWPLDADTDNLFPELAKTVEEIGSAYDEILDYENCPDLYCKQPFLWPTTNRVKKVHWIPKSYPLPQEITDWARMHVVYQNGSSELGQRHFTLEFSGPQHATIVLSPKRGWDANITIQAMGENLPVEKAGKIQWKGRKVYFIYHGRGNVVEPFRMDVNLVRTSGDEEDEHVLDVQQSALFFDVTENTTTTEFFDFMGRFPSWIFPGMIRFVLPSTHNFQVHNILEHWEEFFEVSIRLIGKLKNYRGQEDLLEHNFKDNHSLKQISFLNRYNDHCYVHALIFLKWEEFIHVVQKSEFNFKAQSWFLWIVNESTPLKGLEQNRESGDDLPDNWINIPLLLIKMRINIADRLSWSVYCFECLPSNVNWKYESLLYESVIPEYLEQTIKMRSYNRIMVVQIMGTVFEQEFCYMEKFIVRDLFKCSPFEPIVNVLKSRGNFTFKFVQSESDFAFARNQLLFQIMFLQHRMFDEDEISNLVLSNSIIKHLVIEKIRFLYCKWAGTLFKVEWDVFLRPFAPSVWIFVLVTIQILTWFGLMLKTIKSVHQLARDYLKTLLSVSIFFLNGMLGKGQANIPVVILAFAAIMNIFMVNEYLSVMTTDFIAYPAEQGISKLDTLLHTEGYRVLMENGADNAIFSLLQKDIESNLENEYKLTFGANTLQRDFSTRFTREVFHALVETKSCMMTAASTFAYKKIDNDQFTTLGVKCFFLPQTQSLRINIFAGFKYFHAALAAGIMQHIDEAGIVKRWIVLDGIKMGSAKDYLDVLIVGAGFSGLHTLNQLRKSGFSARIYERSSSFGGVWQANRYPGARVDIEIPAYQFSDKELWQDFDWSERYPGRSELLRYFNHVDKKLGLSKDIEFNTTVVSSRFDESRQLWCVKTDTGLSTWAKYFILCTGFTCVKYVPEFEGLNKFKGIWHHSACWPEDTVDLTGKKVAVVGTGASGLQIIQTIGPHVSHLTVYQRTPNMALPMRQCSSSDEKINDGTKWTFPKKDEYERIFQKMRTTFTAIRVDFTPQKFQDATPSERRALYEDLWAYGGFAFWLANYAEIIFDQEANDEVYNFWCEKTRSRIHSEKKKELLVPMKPFHPWGTKHPSLEQSYYEVFNQDNVDIIDVRESPIIEITETGIRTEKEGVIDFDVIILATGFDTRTGGVLNVDIKNGQGKSIQQHWENGIRSYLGMMTNSFPNLFWCYGQHSPAAISNGPQCAEIQGDWITELLLNMRETGMENVEAEKGSEDAWAKIIKEMWYATLCSKTESLYQGTNIPGRKPEPLFYFGGTPGYVVALKNCKINNYQGLNFK</sequence>
<evidence type="ECO:0000256" key="9">
    <source>
        <dbReference type="ARBA" id="ARBA00022723"/>
    </source>
</evidence>
<feature type="transmembrane region" description="Helical" evidence="23">
    <location>
        <begin position="545"/>
        <end position="564"/>
    </location>
</feature>
<feature type="transmembrane region" description="Helical" evidence="23">
    <location>
        <begin position="521"/>
        <end position="539"/>
    </location>
</feature>
<keyword evidence="14" id="KW-0521">NADP</keyword>
<keyword evidence="18" id="KW-0482">Metalloprotease</keyword>
<gene>
    <name evidence="26" type="ORF">Fcan01_04819</name>
</gene>
<dbReference type="EMBL" id="LNIX01000002">
    <property type="protein sequence ID" value="OXA60575.1"/>
    <property type="molecule type" value="Genomic_DNA"/>
</dbReference>
<keyword evidence="12 21" id="KW-0274">FAD</keyword>
<evidence type="ECO:0000256" key="7">
    <source>
        <dbReference type="ARBA" id="ARBA00022670"/>
    </source>
</evidence>
<feature type="transmembrane region" description="Helical" evidence="23">
    <location>
        <begin position="571"/>
        <end position="591"/>
    </location>
</feature>
<dbReference type="SUPFAM" id="SSF53187">
    <property type="entry name" value="Zn-dependent exopeptidases"/>
    <property type="match status" value="1"/>
</dbReference>
<keyword evidence="19 23" id="KW-0472">Membrane</keyword>
<evidence type="ECO:0000256" key="16">
    <source>
        <dbReference type="ARBA" id="ARBA00023002"/>
    </source>
</evidence>
<dbReference type="Proteomes" id="UP000198287">
    <property type="component" value="Unassembled WGS sequence"/>
</dbReference>
<dbReference type="Pfam" id="PF22248">
    <property type="entry name" value="ERMP1_C"/>
    <property type="match status" value="1"/>
</dbReference>
<comment type="caution">
    <text evidence="26">The sequence shown here is derived from an EMBL/GenBank/DDBJ whole genome shotgun (WGS) entry which is preliminary data.</text>
</comment>
<dbReference type="InterPro" id="IPR007484">
    <property type="entry name" value="Peptidase_M28"/>
</dbReference>
<dbReference type="Gene3D" id="3.50.50.60">
    <property type="entry name" value="FAD/NAD(P)-binding domain"/>
    <property type="match status" value="2"/>
</dbReference>
<feature type="domain" description="Endoplasmic reticulum metallopeptidase 1-like C-terminal" evidence="25">
    <location>
        <begin position="651"/>
        <end position="883"/>
    </location>
</feature>
<dbReference type="OrthoDB" id="6428144at2759"/>
<evidence type="ECO:0000256" key="19">
    <source>
        <dbReference type="ARBA" id="ARBA00023136"/>
    </source>
</evidence>
<feature type="domain" description="Peptidase M28" evidence="24">
    <location>
        <begin position="174"/>
        <end position="387"/>
    </location>
</feature>
<organism evidence="26 27">
    <name type="scientific">Folsomia candida</name>
    <name type="common">Springtail</name>
    <dbReference type="NCBI Taxonomy" id="158441"/>
    <lineage>
        <taxon>Eukaryota</taxon>
        <taxon>Metazoa</taxon>
        <taxon>Ecdysozoa</taxon>
        <taxon>Arthropoda</taxon>
        <taxon>Hexapoda</taxon>
        <taxon>Collembola</taxon>
        <taxon>Entomobryomorpha</taxon>
        <taxon>Isotomoidea</taxon>
        <taxon>Isotomidae</taxon>
        <taxon>Proisotominae</taxon>
        <taxon>Folsomia</taxon>
    </lineage>
</organism>
<feature type="transmembrane region" description="Helical" evidence="23">
    <location>
        <begin position="425"/>
        <end position="447"/>
    </location>
</feature>
<protein>
    <recommendedName>
        <fullName evidence="21">Flavin-containing monooxygenase</fullName>
        <ecNumber evidence="21">1.-.-.-</ecNumber>
    </recommendedName>
</protein>
<evidence type="ECO:0000256" key="4">
    <source>
        <dbReference type="ARBA" id="ARBA00010139"/>
    </source>
</evidence>
<keyword evidence="11" id="KW-0256">Endoplasmic reticulum</keyword>
<dbReference type="GO" id="GO:0046872">
    <property type="term" value="F:metal ion binding"/>
    <property type="evidence" value="ECO:0007669"/>
    <property type="project" value="UniProtKB-KW"/>
</dbReference>
<dbReference type="InterPro" id="IPR050775">
    <property type="entry name" value="FAD-binding_Monooxygenases"/>
</dbReference>
<evidence type="ECO:0000256" key="14">
    <source>
        <dbReference type="ARBA" id="ARBA00022857"/>
    </source>
</evidence>
<feature type="transmembrane region" description="Helical" evidence="23">
    <location>
        <begin position="1194"/>
        <end position="1212"/>
    </location>
</feature>
<evidence type="ECO:0000259" key="25">
    <source>
        <dbReference type="Pfam" id="PF22248"/>
    </source>
</evidence>
<dbReference type="FunFam" id="3.40.630.10:FF:000008">
    <property type="entry name" value="Endoplasmic reticulum metallopeptidase 1"/>
    <property type="match status" value="1"/>
</dbReference>
<dbReference type="PANTHER" id="PTHR43098">
    <property type="entry name" value="L-ORNITHINE N(5)-MONOOXYGENASE-RELATED"/>
    <property type="match status" value="1"/>
</dbReference>
<keyword evidence="13" id="KW-0862">Zinc</keyword>
<dbReference type="CDD" id="cd03875">
    <property type="entry name" value="M28_Fxna_like"/>
    <property type="match status" value="1"/>
</dbReference>
<dbReference type="GO" id="GO:0006508">
    <property type="term" value="P:proteolysis"/>
    <property type="evidence" value="ECO:0007669"/>
    <property type="project" value="UniProtKB-KW"/>
</dbReference>
<feature type="transmembrane region" description="Helical" evidence="23">
    <location>
        <begin position="1248"/>
        <end position="1268"/>
    </location>
</feature>
<evidence type="ECO:0000256" key="22">
    <source>
        <dbReference type="SAM" id="MobiDB-lite"/>
    </source>
</evidence>
<feature type="transmembrane region" description="Helical" evidence="23">
    <location>
        <begin position="622"/>
        <end position="642"/>
    </location>
</feature>
<keyword evidence="7" id="KW-0645">Protease</keyword>
<accession>A0A226ESG6</accession>
<dbReference type="Pfam" id="PF04389">
    <property type="entry name" value="Peptidase_M28"/>
    <property type="match status" value="1"/>
</dbReference>
<keyword evidence="6 21" id="KW-0285">Flavoprotein</keyword>
<dbReference type="GO" id="GO:0050660">
    <property type="term" value="F:flavin adenine dinucleotide binding"/>
    <property type="evidence" value="ECO:0007669"/>
    <property type="project" value="InterPro"/>
</dbReference>
<dbReference type="GO" id="GO:0004499">
    <property type="term" value="F:N,N-dimethylaniline monooxygenase activity"/>
    <property type="evidence" value="ECO:0007669"/>
    <property type="project" value="InterPro"/>
</dbReference>
<evidence type="ECO:0000256" key="6">
    <source>
        <dbReference type="ARBA" id="ARBA00022630"/>
    </source>
</evidence>
<feature type="transmembrane region" description="Helical" evidence="23">
    <location>
        <begin position="454"/>
        <end position="478"/>
    </location>
</feature>
<evidence type="ECO:0000256" key="2">
    <source>
        <dbReference type="ARBA" id="ARBA00001974"/>
    </source>
</evidence>
<comment type="cofactor">
    <cofactor evidence="1">
        <name>Zn(2+)</name>
        <dbReference type="ChEBI" id="CHEBI:29105"/>
    </cofactor>
</comment>
<keyword evidence="17 21" id="KW-0503">Monooxygenase</keyword>
<evidence type="ECO:0000256" key="20">
    <source>
        <dbReference type="ARBA" id="ARBA00023180"/>
    </source>
</evidence>
<dbReference type="GO" id="GO:0005789">
    <property type="term" value="C:endoplasmic reticulum membrane"/>
    <property type="evidence" value="ECO:0007669"/>
    <property type="project" value="UniProtKB-SubCell"/>
</dbReference>
<evidence type="ECO:0000313" key="26">
    <source>
        <dbReference type="EMBL" id="OXA60575.1"/>
    </source>
</evidence>
<evidence type="ECO:0000256" key="11">
    <source>
        <dbReference type="ARBA" id="ARBA00022824"/>
    </source>
</evidence>
<dbReference type="GO" id="GO:0008237">
    <property type="term" value="F:metallopeptidase activity"/>
    <property type="evidence" value="ECO:0007669"/>
    <property type="project" value="UniProtKB-KW"/>
</dbReference>
<comment type="cofactor">
    <cofactor evidence="2 21">
        <name>FAD</name>
        <dbReference type="ChEBI" id="CHEBI:57692"/>
    </cofactor>
</comment>
<evidence type="ECO:0000256" key="17">
    <source>
        <dbReference type="ARBA" id="ARBA00023033"/>
    </source>
</evidence>
<evidence type="ECO:0000256" key="1">
    <source>
        <dbReference type="ARBA" id="ARBA00001947"/>
    </source>
</evidence>
<dbReference type="InterPro" id="IPR048024">
    <property type="entry name" value="Fxna-like_M28_dom"/>
</dbReference>
<dbReference type="Gene3D" id="3.40.630.10">
    <property type="entry name" value="Zn peptidases"/>
    <property type="match status" value="1"/>
</dbReference>
<keyword evidence="15 23" id="KW-1133">Transmembrane helix</keyword>
<evidence type="ECO:0000259" key="24">
    <source>
        <dbReference type="Pfam" id="PF04389"/>
    </source>
</evidence>
<keyword evidence="27" id="KW-1185">Reference proteome</keyword>
<dbReference type="Pfam" id="PF00743">
    <property type="entry name" value="FMO-like"/>
    <property type="match status" value="1"/>
</dbReference>
<comment type="similarity">
    <text evidence="21">Belongs to the FMO family.</text>
</comment>
<evidence type="ECO:0000256" key="3">
    <source>
        <dbReference type="ARBA" id="ARBA00004477"/>
    </source>
</evidence>
<evidence type="ECO:0000256" key="10">
    <source>
        <dbReference type="ARBA" id="ARBA00022801"/>
    </source>
</evidence>
<keyword evidence="10" id="KW-0378">Hydrolase</keyword>
<dbReference type="InterPro" id="IPR020946">
    <property type="entry name" value="Flavin_mOase-like"/>
</dbReference>
<feature type="transmembrane region" description="Helical" evidence="23">
    <location>
        <begin position="597"/>
        <end position="615"/>
    </location>
</feature>
<evidence type="ECO:0000256" key="5">
    <source>
        <dbReference type="ARBA" id="ARBA00010918"/>
    </source>
</evidence>
<reference evidence="26 27" key="1">
    <citation type="submission" date="2015-12" db="EMBL/GenBank/DDBJ databases">
        <title>The genome of Folsomia candida.</title>
        <authorList>
            <person name="Faddeeva A."/>
            <person name="Derks M.F."/>
            <person name="Anvar Y."/>
            <person name="Smit S."/>
            <person name="Van Straalen N."/>
            <person name="Roelofs D."/>
        </authorList>
    </citation>
    <scope>NUCLEOTIDE SEQUENCE [LARGE SCALE GENOMIC DNA]</scope>
    <source>
        <strain evidence="26 27">VU population</strain>
        <tissue evidence="26">Whole body</tissue>
    </source>
</reference>
<proteinExistence type="inferred from homology"/>
<evidence type="ECO:0000256" key="21">
    <source>
        <dbReference type="RuleBase" id="RU361177"/>
    </source>
</evidence>
<evidence type="ECO:0000256" key="8">
    <source>
        <dbReference type="ARBA" id="ARBA00022692"/>
    </source>
</evidence>
<keyword evidence="16 21" id="KW-0560">Oxidoreductase</keyword>
<evidence type="ECO:0000256" key="18">
    <source>
        <dbReference type="ARBA" id="ARBA00023049"/>
    </source>
</evidence>
<name>A0A226ESG6_FOLCA</name>
<evidence type="ECO:0000256" key="23">
    <source>
        <dbReference type="SAM" id="Phobius"/>
    </source>
</evidence>
<comment type="subcellular location">
    <subcellularLocation>
        <location evidence="3">Endoplasmic reticulum membrane</location>
        <topology evidence="3">Multi-pass membrane protein</topology>
    </subcellularLocation>
</comment>
<feature type="transmembrane region" description="Helical" evidence="23">
    <location>
        <begin position="490"/>
        <end position="514"/>
    </location>
</feature>
<comment type="similarity">
    <text evidence="4">Belongs to the FAD-binding monooxygenase family.</text>
</comment>
<dbReference type="InterPro" id="IPR053973">
    <property type="entry name" value="ERMP1-like_C"/>
</dbReference>
<dbReference type="InterPro" id="IPR036188">
    <property type="entry name" value="FAD/NAD-bd_sf"/>
</dbReference>